<protein>
    <submittedName>
        <fullName evidence="4">Copper ion binding protein</fullName>
    </submittedName>
</protein>
<keyword evidence="5" id="KW-1185">Reference proteome</keyword>
<dbReference type="CDD" id="cd00371">
    <property type="entry name" value="HMA"/>
    <property type="match status" value="1"/>
</dbReference>
<dbReference type="EMBL" id="JBHRZO010000037">
    <property type="protein sequence ID" value="MFC3848072.1"/>
    <property type="molecule type" value="Genomic_DNA"/>
</dbReference>
<dbReference type="PROSITE" id="PS01047">
    <property type="entry name" value="HMA_1"/>
    <property type="match status" value="1"/>
</dbReference>
<evidence type="ECO:0000313" key="5">
    <source>
        <dbReference type="Proteomes" id="UP001595783"/>
    </source>
</evidence>
<dbReference type="RefSeq" id="WP_104752341.1">
    <property type="nucleotide sequence ID" value="NZ_FZMF01000022.1"/>
</dbReference>
<accession>A0ABV7ZKQ3</accession>
<proteinExistence type="predicted"/>
<comment type="caution">
    <text evidence="4">The sequence shown here is derived from an EMBL/GenBank/DDBJ whole genome shotgun (WGS) entry which is preliminary data.</text>
</comment>
<sequence>MKAEWSVPEITCDHCVDKIERFVGELEGVKHIEVNVDTKQVCVEFESPASREAISEAILDAGYTLG</sequence>
<dbReference type="InterPro" id="IPR006121">
    <property type="entry name" value="HMA_dom"/>
</dbReference>
<dbReference type="SUPFAM" id="SSF55008">
    <property type="entry name" value="HMA, heavy metal-associated domain"/>
    <property type="match status" value="1"/>
</dbReference>
<feature type="domain" description="HMA" evidence="3">
    <location>
        <begin position="1"/>
        <end position="66"/>
    </location>
</feature>
<dbReference type="InterPro" id="IPR036163">
    <property type="entry name" value="HMA_dom_sf"/>
</dbReference>
<dbReference type="PRINTS" id="PR00944">
    <property type="entry name" value="CUEXPORT"/>
</dbReference>
<dbReference type="Proteomes" id="UP001595783">
    <property type="component" value="Unassembled WGS sequence"/>
</dbReference>
<dbReference type="InterPro" id="IPR017969">
    <property type="entry name" value="Heavy-metal-associated_CS"/>
</dbReference>
<keyword evidence="1" id="KW-0479">Metal-binding</keyword>
<dbReference type="PROSITE" id="PS50846">
    <property type="entry name" value="HMA_2"/>
    <property type="match status" value="1"/>
</dbReference>
<gene>
    <name evidence="4" type="ORF">ACFOPX_05975</name>
</gene>
<organism evidence="4 5">
    <name type="scientific">Helicobacter baculiformis</name>
    <dbReference type="NCBI Taxonomy" id="427351"/>
    <lineage>
        <taxon>Bacteria</taxon>
        <taxon>Pseudomonadati</taxon>
        <taxon>Campylobacterota</taxon>
        <taxon>Epsilonproteobacteria</taxon>
        <taxon>Campylobacterales</taxon>
        <taxon>Helicobacteraceae</taxon>
        <taxon>Helicobacter</taxon>
    </lineage>
</organism>
<evidence type="ECO:0000259" key="3">
    <source>
        <dbReference type="PROSITE" id="PS50846"/>
    </source>
</evidence>
<dbReference type="NCBIfam" id="TIGR00003">
    <property type="entry name" value="copper ion binding protein"/>
    <property type="match status" value="1"/>
</dbReference>
<name>A0ABV7ZKQ3_9HELI</name>
<dbReference type="InterPro" id="IPR006122">
    <property type="entry name" value="HMA_Cu_ion-bd"/>
</dbReference>
<dbReference type="Gene3D" id="3.30.70.100">
    <property type="match status" value="1"/>
</dbReference>
<dbReference type="InterPro" id="IPR000428">
    <property type="entry name" value="Cu-bd"/>
</dbReference>
<reference evidence="5" key="1">
    <citation type="journal article" date="2019" name="Int. J. Syst. Evol. Microbiol.">
        <title>The Global Catalogue of Microorganisms (GCM) 10K type strain sequencing project: providing services to taxonomists for standard genome sequencing and annotation.</title>
        <authorList>
            <consortium name="The Broad Institute Genomics Platform"/>
            <consortium name="The Broad Institute Genome Sequencing Center for Infectious Disease"/>
            <person name="Wu L."/>
            <person name="Ma J."/>
        </authorList>
    </citation>
    <scope>NUCLEOTIDE SEQUENCE [LARGE SCALE GENOMIC DNA]</scope>
    <source>
        <strain evidence="5">CCUG 53816</strain>
    </source>
</reference>
<keyword evidence="2" id="KW-0186">Copper</keyword>
<evidence type="ECO:0000313" key="4">
    <source>
        <dbReference type="EMBL" id="MFC3848072.1"/>
    </source>
</evidence>
<evidence type="ECO:0000256" key="1">
    <source>
        <dbReference type="ARBA" id="ARBA00022723"/>
    </source>
</evidence>
<evidence type="ECO:0000256" key="2">
    <source>
        <dbReference type="ARBA" id="ARBA00023008"/>
    </source>
</evidence>
<dbReference type="Pfam" id="PF00403">
    <property type="entry name" value="HMA"/>
    <property type="match status" value="1"/>
</dbReference>